<accession>A0ABN3P5X7</accession>
<dbReference type="EMBL" id="BAAATM010000022">
    <property type="protein sequence ID" value="GAA2554699.1"/>
    <property type="molecule type" value="Genomic_DNA"/>
</dbReference>
<organism evidence="1 2">
    <name type="scientific">Streptomyces levis</name>
    <dbReference type="NCBI Taxonomy" id="285566"/>
    <lineage>
        <taxon>Bacteria</taxon>
        <taxon>Bacillati</taxon>
        <taxon>Actinomycetota</taxon>
        <taxon>Actinomycetes</taxon>
        <taxon>Kitasatosporales</taxon>
        <taxon>Streptomycetaceae</taxon>
        <taxon>Streptomyces</taxon>
    </lineage>
</organism>
<gene>
    <name evidence="1" type="ORF">GCM10010423_64840</name>
</gene>
<name>A0ABN3P5X7_9ACTN</name>
<evidence type="ECO:0000313" key="2">
    <source>
        <dbReference type="Proteomes" id="UP001501095"/>
    </source>
</evidence>
<sequence length="70" mass="7795">MRGKFTTEEIAQKFREAMVDEAPPGIKAAPWSEMSEDGRQYILRVVEALLGQGVIIPGEADILPSEEHVR</sequence>
<reference evidence="2" key="1">
    <citation type="journal article" date="2019" name="Int. J. Syst. Evol. Microbiol.">
        <title>The Global Catalogue of Microorganisms (GCM) 10K type strain sequencing project: providing services to taxonomists for standard genome sequencing and annotation.</title>
        <authorList>
            <consortium name="The Broad Institute Genomics Platform"/>
            <consortium name="The Broad Institute Genome Sequencing Center for Infectious Disease"/>
            <person name="Wu L."/>
            <person name="Ma J."/>
        </authorList>
    </citation>
    <scope>NUCLEOTIDE SEQUENCE [LARGE SCALE GENOMIC DNA]</scope>
    <source>
        <strain evidence="2">JCM 6924</strain>
    </source>
</reference>
<dbReference type="Proteomes" id="UP001501095">
    <property type="component" value="Unassembled WGS sequence"/>
</dbReference>
<protein>
    <submittedName>
        <fullName evidence="1">Uncharacterized protein</fullName>
    </submittedName>
</protein>
<proteinExistence type="predicted"/>
<evidence type="ECO:0000313" key="1">
    <source>
        <dbReference type="EMBL" id="GAA2554699.1"/>
    </source>
</evidence>
<keyword evidence="2" id="KW-1185">Reference proteome</keyword>
<comment type="caution">
    <text evidence="1">The sequence shown here is derived from an EMBL/GenBank/DDBJ whole genome shotgun (WGS) entry which is preliminary data.</text>
</comment>